<feature type="compositionally biased region" description="Low complexity" evidence="6">
    <location>
        <begin position="212"/>
        <end position="223"/>
    </location>
</feature>
<gene>
    <name evidence="8" type="ORF">D9Q98_007510</name>
</gene>
<dbReference type="PROSITE" id="PS51733">
    <property type="entry name" value="BPL_LPL_CATALYTIC"/>
    <property type="match status" value="1"/>
</dbReference>
<dbReference type="PANTHER" id="PTHR10993">
    <property type="entry name" value="OCTANOYLTRANSFERASE"/>
    <property type="match status" value="1"/>
</dbReference>
<keyword evidence="5" id="KW-0012">Acyltransferase</keyword>
<name>A0A9D4TLG2_CHLVU</name>
<dbReference type="Pfam" id="PF21948">
    <property type="entry name" value="LplA-B_cat"/>
    <property type="match status" value="1"/>
</dbReference>
<evidence type="ECO:0000313" key="9">
    <source>
        <dbReference type="Proteomes" id="UP001055712"/>
    </source>
</evidence>
<keyword evidence="4" id="KW-0808">Transferase</keyword>
<feature type="domain" description="BPL/LPL catalytic" evidence="7">
    <location>
        <begin position="38"/>
        <end position="260"/>
    </location>
</feature>
<dbReference type="EC" id="2.3.1.181" evidence="3"/>
<evidence type="ECO:0000256" key="4">
    <source>
        <dbReference type="ARBA" id="ARBA00022679"/>
    </source>
</evidence>
<reference evidence="8" key="2">
    <citation type="submission" date="2020-11" db="EMBL/GenBank/DDBJ databases">
        <authorList>
            <person name="Cecchin M."/>
            <person name="Marcolungo L."/>
            <person name="Rossato M."/>
            <person name="Girolomoni L."/>
            <person name="Cosentino E."/>
            <person name="Cuine S."/>
            <person name="Li-Beisson Y."/>
            <person name="Delledonne M."/>
            <person name="Ballottari M."/>
        </authorList>
    </citation>
    <scope>NUCLEOTIDE SEQUENCE</scope>
    <source>
        <strain evidence="8">211/11P</strain>
        <tissue evidence="8">Whole cell</tissue>
    </source>
</reference>
<dbReference type="HAMAP" id="MF_00013">
    <property type="entry name" value="LipB"/>
    <property type="match status" value="1"/>
</dbReference>
<comment type="similarity">
    <text evidence="2">Belongs to the LipB family.</text>
</comment>
<dbReference type="PROSITE" id="PS01313">
    <property type="entry name" value="LIPB"/>
    <property type="match status" value="1"/>
</dbReference>
<dbReference type="InterPro" id="IPR020605">
    <property type="entry name" value="Octanoyltransferase_CS"/>
</dbReference>
<dbReference type="InterPro" id="IPR045864">
    <property type="entry name" value="aa-tRNA-synth_II/BPL/LPL"/>
</dbReference>
<dbReference type="OrthoDB" id="19908at2759"/>
<evidence type="ECO:0000256" key="3">
    <source>
        <dbReference type="ARBA" id="ARBA00012334"/>
    </source>
</evidence>
<dbReference type="InterPro" id="IPR004143">
    <property type="entry name" value="BPL_LPL_catalytic"/>
</dbReference>
<dbReference type="PANTHER" id="PTHR10993:SF15">
    <property type="entry name" value="OCTANOYLTRANSFERASE LIP2, MITOCHONDRIAL"/>
    <property type="match status" value="1"/>
</dbReference>
<keyword evidence="9" id="KW-1185">Reference proteome</keyword>
<dbReference type="Gene3D" id="3.30.930.10">
    <property type="entry name" value="Bira Bifunctional Protein, Domain 2"/>
    <property type="match status" value="1"/>
</dbReference>
<dbReference type="GO" id="GO:0033819">
    <property type="term" value="F:lipoyl(octanoyl) transferase activity"/>
    <property type="evidence" value="ECO:0007669"/>
    <property type="project" value="UniProtKB-EC"/>
</dbReference>
<evidence type="ECO:0000256" key="6">
    <source>
        <dbReference type="SAM" id="MobiDB-lite"/>
    </source>
</evidence>
<dbReference type="NCBIfam" id="TIGR00214">
    <property type="entry name" value="lipB"/>
    <property type="match status" value="1"/>
</dbReference>
<reference evidence="8" key="1">
    <citation type="journal article" date="2019" name="Plant J.">
        <title>Chlorella vulgaris genome assembly and annotation reveals the molecular basis for metabolic acclimation to high light conditions.</title>
        <authorList>
            <person name="Cecchin M."/>
            <person name="Marcolungo L."/>
            <person name="Rossato M."/>
            <person name="Girolomoni L."/>
            <person name="Cosentino E."/>
            <person name="Cuine S."/>
            <person name="Li-Beisson Y."/>
            <person name="Delledonne M."/>
            <person name="Ballottari M."/>
        </authorList>
    </citation>
    <scope>NUCLEOTIDE SEQUENCE</scope>
    <source>
        <strain evidence="8">211/11P</strain>
    </source>
</reference>
<dbReference type="NCBIfam" id="NF010925">
    <property type="entry name" value="PRK14345.1"/>
    <property type="match status" value="1"/>
</dbReference>
<comment type="pathway">
    <text evidence="1">Protein modification; protein lipoylation via endogenous pathway; protein N(6)-(lipoyl)lysine from octanoyl-[acyl-carrier-protein]: step 1/2.</text>
</comment>
<dbReference type="GO" id="GO:0009249">
    <property type="term" value="P:protein lipoylation"/>
    <property type="evidence" value="ECO:0007669"/>
    <property type="project" value="InterPro"/>
</dbReference>
<dbReference type="InterPro" id="IPR000544">
    <property type="entry name" value="Octanoyltransferase"/>
</dbReference>
<sequence length="292" mass="31549">MAGHVHRLLRVTALNAVPAAYAPILRLQELLLEQRKNGLIPDTLLQLEHSHVYTMGKRGSSSDFLGDPSELRAGGAEVVSSPRGGETTYHGPGQLVVYPIVSLRGLGCGARAYVEGLEDVMVRTLGRYGISARGRVPGKTGVWVGERKVGAVGVRISQGVTSHGVALNVATDLSWFRHIIPCGTPDKEVTSIHRQLAAHDSWQQQQQRHRQQCQQQQQQQQQQPAGRPGAESAVRGIAPSLQQVAADFLDSFSAHFSYSQHEQLADVLQLAADVEASNGEVSGARQHGKVDS</sequence>
<dbReference type="SUPFAM" id="SSF55681">
    <property type="entry name" value="Class II aaRS and biotin synthetases"/>
    <property type="match status" value="1"/>
</dbReference>
<dbReference type="Proteomes" id="UP001055712">
    <property type="component" value="Unassembled WGS sequence"/>
</dbReference>
<dbReference type="AlphaFoldDB" id="A0A9D4TLG2"/>
<organism evidence="8 9">
    <name type="scientific">Chlorella vulgaris</name>
    <name type="common">Green alga</name>
    <dbReference type="NCBI Taxonomy" id="3077"/>
    <lineage>
        <taxon>Eukaryota</taxon>
        <taxon>Viridiplantae</taxon>
        <taxon>Chlorophyta</taxon>
        <taxon>core chlorophytes</taxon>
        <taxon>Trebouxiophyceae</taxon>
        <taxon>Chlorellales</taxon>
        <taxon>Chlorellaceae</taxon>
        <taxon>Chlorella clade</taxon>
        <taxon>Chlorella</taxon>
    </lineage>
</organism>
<dbReference type="EMBL" id="SIDB01000009">
    <property type="protein sequence ID" value="KAI3428687.1"/>
    <property type="molecule type" value="Genomic_DNA"/>
</dbReference>
<evidence type="ECO:0000259" key="7">
    <source>
        <dbReference type="PROSITE" id="PS51733"/>
    </source>
</evidence>
<evidence type="ECO:0000313" key="8">
    <source>
        <dbReference type="EMBL" id="KAI3428687.1"/>
    </source>
</evidence>
<evidence type="ECO:0000256" key="5">
    <source>
        <dbReference type="ARBA" id="ARBA00023315"/>
    </source>
</evidence>
<evidence type="ECO:0000256" key="2">
    <source>
        <dbReference type="ARBA" id="ARBA00007907"/>
    </source>
</evidence>
<accession>A0A9D4TLG2</accession>
<dbReference type="CDD" id="cd16444">
    <property type="entry name" value="LipB"/>
    <property type="match status" value="1"/>
</dbReference>
<proteinExistence type="inferred from homology"/>
<comment type="caution">
    <text evidence="8">The sequence shown here is derived from an EMBL/GenBank/DDBJ whole genome shotgun (WGS) entry which is preliminary data.</text>
</comment>
<protein>
    <recommendedName>
        <fullName evidence="3">lipoyl(octanoyl) transferase</fullName>
        <ecNumber evidence="3">2.3.1.181</ecNumber>
    </recommendedName>
</protein>
<evidence type="ECO:0000256" key="1">
    <source>
        <dbReference type="ARBA" id="ARBA00004821"/>
    </source>
</evidence>
<feature type="region of interest" description="Disordered" evidence="6">
    <location>
        <begin position="198"/>
        <end position="233"/>
    </location>
</feature>